<keyword evidence="3" id="KW-1003">Cell membrane</keyword>
<comment type="subcellular location">
    <subcellularLocation>
        <location evidence="1">Cell membrane</location>
        <topology evidence="1">Multi-pass membrane protein</topology>
    </subcellularLocation>
</comment>
<keyword evidence="8" id="KW-0472">Membrane</keyword>
<proteinExistence type="inferred from homology"/>
<evidence type="ECO:0000256" key="8">
    <source>
        <dbReference type="ARBA" id="ARBA00023136"/>
    </source>
</evidence>
<feature type="domain" description="Polysaccharide chain length determinant N-terminal" evidence="10">
    <location>
        <begin position="7"/>
        <end position="86"/>
    </location>
</feature>
<feature type="domain" description="CobQ/CobB/MinD/ParA nucleotide binding" evidence="9">
    <location>
        <begin position="330"/>
        <end position="544"/>
    </location>
</feature>
<dbReference type="CDD" id="cd05387">
    <property type="entry name" value="BY-kinase"/>
    <property type="match status" value="1"/>
</dbReference>
<keyword evidence="6" id="KW-0067">ATP-binding</keyword>
<organism evidence="11 12">
    <name type="scientific">Dictyobacter formicarum</name>
    <dbReference type="NCBI Taxonomy" id="2778368"/>
    <lineage>
        <taxon>Bacteria</taxon>
        <taxon>Bacillati</taxon>
        <taxon>Chloroflexota</taxon>
        <taxon>Ktedonobacteria</taxon>
        <taxon>Ktedonobacterales</taxon>
        <taxon>Dictyobacteraceae</taxon>
        <taxon>Dictyobacter</taxon>
    </lineage>
</organism>
<dbReference type="PANTHER" id="PTHR32309">
    <property type="entry name" value="TYROSINE-PROTEIN KINASE"/>
    <property type="match status" value="1"/>
</dbReference>
<dbReference type="Gene3D" id="3.40.50.300">
    <property type="entry name" value="P-loop containing nucleotide triphosphate hydrolases"/>
    <property type="match status" value="1"/>
</dbReference>
<dbReference type="InterPro" id="IPR003856">
    <property type="entry name" value="LPS_length_determ_N"/>
</dbReference>
<dbReference type="EMBL" id="BNJJ01000007">
    <property type="protein sequence ID" value="GHO84843.1"/>
    <property type="molecule type" value="Genomic_DNA"/>
</dbReference>
<evidence type="ECO:0000256" key="2">
    <source>
        <dbReference type="ARBA" id="ARBA00006683"/>
    </source>
</evidence>
<dbReference type="PANTHER" id="PTHR32309:SF31">
    <property type="entry name" value="CAPSULAR EXOPOLYSACCHARIDE FAMILY"/>
    <property type="match status" value="1"/>
</dbReference>
<comment type="caution">
    <text evidence="11">The sequence shown here is derived from an EMBL/GenBank/DDBJ whole genome shotgun (WGS) entry which is preliminary data.</text>
</comment>
<evidence type="ECO:0000256" key="7">
    <source>
        <dbReference type="ARBA" id="ARBA00022989"/>
    </source>
</evidence>
<reference evidence="11 12" key="1">
    <citation type="journal article" date="2021" name="Int. J. Syst. Evol. Microbiol.">
        <title>Reticulibacter mediterranei gen. nov., sp. nov., within the new family Reticulibacteraceae fam. nov., and Ktedonospora formicarum gen. nov., sp. nov., Ktedonobacter robiniae sp. nov., Dictyobacter formicarum sp. nov. and Dictyobacter arantiisoli sp. nov., belonging to the class Ktedonobacteria.</title>
        <authorList>
            <person name="Yabe S."/>
            <person name="Zheng Y."/>
            <person name="Wang C.M."/>
            <person name="Sakai Y."/>
            <person name="Abe K."/>
            <person name="Yokota A."/>
            <person name="Donadio S."/>
            <person name="Cavaletti L."/>
            <person name="Monciardini P."/>
        </authorList>
    </citation>
    <scope>NUCLEOTIDE SEQUENCE [LARGE SCALE GENOMIC DNA]</scope>
    <source>
        <strain evidence="11 12">SOSP1-9</strain>
    </source>
</reference>
<dbReference type="RefSeq" id="WP_201362471.1">
    <property type="nucleotide sequence ID" value="NZ_BNJJ01000007.1"/>
</dbReference>
<dbReference type="InterPro" id="IPR002586">
    <property type="entry name" value="CobQ/CobB/MinD/ParA_Nub-bd_dom"/>
</dbReference>
<comment type="similarity">
    <text evidence="2">Belongs to the CpsC/CapA family.</text>
</comment>
<evidence type="ECO:0000256" key="5">
    <source>
        <dbReference type="ARBA" id="ARBA00022741"/>
    </source>
</evidence>
<evidence type="ECO:0008006" key="13">
    <source>
        <dbReference type="Google" id="ProtNLM"/>
    </source>
</evidence>
<dbReference type="InterPro" id="IPR005702">
    <property type="entry name" value="Wzc-like_C"/>
</dbReference>
<protein>
    <recommendedName>
        <fullName evidence="13">CobQ/CobB/MinD/ParA nucleotide binding domain-containing protein</fullName>
    </recommendedName>
</protein>
<evidence type="ECO:0000256" key="4">
    <source>
        <dbReference type="ARBA" id="ARBA00022692"/>
    </source>
</evidence>
<dbReference type="Pfam" id="PF02706">
    <property type="entry name" value="Wzz"/>
    <property type="match status" value="1"/>
</dbReference>
<sequence>MTFGQYWIIFVRRWPLLLLCLLLVSSGALVVSLFMTPVYRSSVLLQVAIHSGNNQSDINDLLASNQLVQTESQLAVSDPVVQEVASHYAGLTAAQLSKMVSSSVKLNTQLFELTVLDTDARRAARLANDLARTFIRHQERARQQENQASQQQLQQEITTTLRQINVVKSQRASAAAKGQADNFSEQLTTLEQHYNQWQSALVQQKLSEAQRSGFLLIVQPAQAASAPIQPDIALNTAAGSIVGLLLGFSLILLLAHVDQHVHSSEELQQFLSWPVLALTWLEHNTKGASIYPGDHTANGEAYRILRSSIGFAGVDKPLRYLMVTSALPREGKSTVAANLAIFMALAGKNTLLIDADLLCPTLHEKFDLPADKPGLSNAILACSMPDFQAHPQRIFHSVVDPRSISLDAYIHPTSTPNLRVMSSGPLPPNPAELLESRAMNRFLQALHSCDAEVIIFDTSPLLGLSESIVLSTKVDGTIVVADLNHVRKPQLRQMRSRFLQAGSRVVGCVVNKYPSRGSQFPYSLHARYRPTGQMREASAVSTAVHQHHPMPMR</sequence>
<evidence type="ECO:0000313" key="12">
    <source>
        <dbReference type="Proteomes" id="UP000635565"/>
    </source>
</evidence>
<dbReference type="SUPFAM" id="SSF52540">
    <property type="entry name" value="P-loop containing nucleoside triphosphate hydrolases"/>
    <property type="match status" value="1"/>
</dbReference>
<keyword evidence="4" id="KW-0812">Transmembrane</keyword>
<evidence type="ECO:0000259" key="10">
    <source>
        <dbReference type="Pfam" id="PF02706"/>
    </source>
</evidence>
<evidence type="ECO:0000256" key="3">
    <source>
        <dbReference type="ARBA" id="ARBA00022475"/>
    </source>
</evidence>
<keyword evidence="12" id="KW-1185">Reference proteome</keyword>
<name>A0ABQ3VHK1_9CHLR</name>
<evidence type="ECO:0000259" key="9">
    <source>
        <dbReference type="Pfam" id="PF01656"/>
    </source>
</evidence>
<evidence type="ECO:0000256" key="1">
    <source>
        <dbReference type="ARBA" id="ARBA00004651"/>
    </source>
</evidence>
<evidence type="ECO:0000256" key="6">
    <source>
        <dbReference type="ARBA" id="ARBA00022840"/>
    </source>
</evidence>
<dbReference type="InterPro" id="IPR027417">
    <property type="entry name" value="P-loop_NTPase"/>
</dbReference>
<keyword evidence="5" id="KW-0547">Nucleotide-binding</keyword>
<dbReference type="Proteomes" id="UP000635565">
    <property type="component" value="Unassembled WGS sequence"/>
</dbReference>
<dbReference type="Pfam" id="PF01656">
    <property type="entry name" value="CbiA"/>
    <property type="match status" value="1"/>
</dbReference>
<evidence type="ECO:0000313" key="11">
    <source>
        <dbReference type="EMBL" id="GHO84843.1"/>
    </source>
</evidence>
<gene>
    <name evidence="11" type="ORF">KSZ_28490</name>
</gene>
<accession>A0ABQ3VHK1</accession>
<dbReference type="InterPro" id="IPR050445">
    <property type="entry name" value="Bact_polysacc_biosynth/exp"/>
</dbReference>
<keyword evidence="7" id="KW-1133">Transmembrane helix</keyword>